<dbReference type="AlphaFoldDB" id="A0A1C0AK76"/>
<gene>
    <name evidence="6" type="ORF">BCR15_07015</name>
</gene>
<dbReference type="EMBL" id="MBQD01000023">
    <property type="protein sequence ID" value="OCL33022.1"/>
    <property type="molecule type" value="Genomic_DNA"/>
</dbReference>
<keyword evidence="5" id="KW-0472">Membrane</keyword>
<dbReference type="InterPro" id="IPR002293">
    <property type="entry name" value="AA/rel_permease1"/>
</dbReference>
<organism evidence="6 7">
    <name type="scientific">Tessaracoccus lapidicaptus</name>
    <dbReference type="NCBI Taxonomy" id="1427523"/>
    <lineage>
        <taxon>Bacteria</taxon>
        <taxon>Bacillati</taxon>
        <taxon>Actinomycetota</taxon>
        <taxon>Actinomycetes</taxon>
        <taxon>Propionibacteriales</taxon>
        <taxon>Propionibacteriaceae</taxon>
        <taxon>Tessaracoccus</taxon>
    </lineage>
</organism>
<dbReference type="GO" id="GO:0022857">
    <property type="term" value="F:transmembrane transporter activity"/>
    <property type="evidence" value="ECO:0007669"/>
    <property type="project" value="InterPro"/>
</dbReference>
<evidence type="ECO:0000256" key="2">
    <source>
        <dbReference type="ARBA" id="ARBA00022475"/>
    </source>
</evidence>
<dbReference type="RefSeq" id="WP_068752128.1">
    <property type="nucleotide sequence ID" value="NZ_LR214441.1"/>
</dbReference>
<keyword evidence="2" id="KW-1003">Cell membrane</keyword>
<reference evidence="7" key="1">
    <citation type="submission" date="2016-07" db="EMBL/GenBank/DDBJ databases">
        <authorList>
            <person name="Florea S."/>
            <person name="Webb J.S."/>
            <person name="Jaromczyk J."/>
            <person name="Schardl C.L."/>
        </authorList>
    </citation>
    <scope>NUCLEOTIDE SEQUENCE [LARGE SCALE GENOMIC DNA]</scope>
    <source>
        <strain evidence="7">IPBSL-7</strain>
    </source>
</reference>
<name>A0A1C0AK76_9ACTN</name>
<evidence type="ECO:0000256" key="5">
    <source>
        <dbReference type="ARBA" id="ARBA00023136"/>
    </source>
</evidence>
<comment type="caution">
    <text evidence="6">The sequence shown here is derived from an EMBL/GenBank/DDBJ whole genome shotgun (WGS) entry which is preliminary data.</text>
</comment>
<dbReference type="PANTHER" id="PTHR42770">
    <property type="entry name" value="AMINO ACID TRANSPORTER-RELATED"/>
    <property type="match status" value="1"/>
</dbReference>
<evidence type="ECO:0000313" key="7">
    <source>
        <dbReference type="Proteomes" id="UP000093501"/>
    </source>
</evidence>
<protein>
    <submittedName>
        <fullName evidence="6">Transporter</fullName>
    </submittedName>
</protein>
<evidence type="ECO:0000313" key="6">
    <source>
        <dbReference type="EMBL" id="OCL33022.1"/>
    </source>
</evidence>
<accession>A0A1C0AK76</accession>
<dbReference type="InterPro" id="IPR050367">
    <property type="entry name" value="APC_superfamily"/>
</dbReference>
<dbReference type="PANTHER" id="PTHR42770:SF7">
    <property type="entry name" value="MEMBRANE PROTEIN"/>
    <property type="match status" value="1"/>
</dbReference>
<keyword evidence="4" id="KW-1133">Transmembrane helix</keyword>
<evidence type="ECO:0000256" key="4">
    <source>
        <dbReference type="ARBA" id="ARBA00022989"/>
    </source>
</evidence>
<proteinExistence type="predicted"/>
<dbReference type="Gene3D" id="1.20.1740.10">
    <property type="entry name" value="Amino acid/polyamine transporter I"/>
    <property type="match status" value="1"/>
</dbReference>
<keyword evidence="7" id="KW-1185">Reference proteome</keyword>
<sequence length="413" mass="42382">MRSQLSRSLGLADAVAIGVASMVGAGVFAVWAPAAAAAGGALLIGLALAALVAWCNATSSAQLAAQYPSAGGTYLYGRERLGDWPGFLAGWSFVIGKTASVAAMAMTLAAYLAPDAWRVPVAIASVWAMVAINLLGVTRTARAAMVLGSVALLSLAVALIVGWQAGPTGGGTLLVLPAGSAGWYGVLQSAGLLFFAFAGYARVATMGEEVRDPRRTIGRAIVVALSVVLVVYAVVAVSLLLLVGSDRLATTSAPLALLVGDRPGARVVLVIGAGAAVGGALLGLLSGIGRTWLAMARNGDLPRFFDHTHPRTRVPHRIDLTLAAALTVILLVADLRGAIGFSSFGVLLYYAVANAAALTQEPPERRYPRAWQVIGLALCLLLIVTLPWQSILGGVAVLAAGVLWRRLAAAPLR</sequence>
<dbReference type="GO" id="GO:0005886">
    <property type="term" value="C:plasma membrane"/>
    <property type="evidence" value="ECO:0007669"/>
    <property type="project" value="UniProtKB-SubCell"/>
</dbReference>
<comment type="subcellular location">
    <subcellularLocation>
        <location evidence="1">Cell membrane</location>
        <topology evidence="1">Multi-pass membrane protein</topology>
    </subcellularLocation>
</comment>
<dbReference type="Proteomes" id="UP000093501">
    <property type="component" value="Unassembled WGS sequence"/>
</dbReference>
<dbReference type="Pfam" id="PF13520">
    <property type="entry name" value="AA_permease_2"/>
    <property type="match status" value="1"/>
</dbReference>
<evidence type="ECO:0000256" key="1">
    <source>
        <dbReference type="ARBA" id="ARBA00004651"/>
    </source>
</evidence>
<dbReference type="PIRSF" id="PIRSF006060">
    <property type="entry name" value="AA_transporter"/>
    <property type="match status" value="1"/>
</dbReference>
<evidence type="ECO:0000256" key="3">
    <source>
        <dbReference type="ARBA" id="ARBA00022692"/>
    </source>
</evidence>
<keyword evidence="3" id="KW-0812">Transmembrane</keyword>